<dbReference type="GO" id="GO:0003964">
    <property type="term" value="F:RNA-directed DNA polymerase activity"/>
    <property type="evidence" value="ECO:0007669"/>
    <property type="project" value="UniProtKB-KW"/>
</dbReference>
<dbReference type="SUPFAM" id="SSF56672">
    <property type="entry name" value="DNA/RNA polymerases"/>
    <property type="match status" value="1"/>
</dbReference>
<dbReference type="RefSeq" id="WP_273703164.1">
    <property type="nucleotide sequence ID" value="NZ_JDSS02000018.1"/>
</dbReference>
<keyword evidence="2" id="KW-0548">Nucleotidyltransferase</keyword>
<dbReference type="PROSITE" id="PS50878">
    <property type="entry name" value="RT_POL"/>
    <property type="match status" value="1"/>
</dbReference>
<dbReference type="InterPro" id="IPR000477">
    <property type="entry name" value="RT_dom"/>
</dbReference>
<gene>
    <name evidence="2" type="ORF">CAPSK01_001247</name>
</gene>
<organism evidence="2 3">
    <name type="scientific">Candidatus Accumulibacter vicinus</name>
    <dbReference type="NCBI Taxonomy" id="2954382"/>
    <lineage>
        <taxon>Bacteria</taxon>
        <taxon>Pseudomonadati</taxon>
        <taxon>Pseudomonadota</taxon>
        <taxon>Betaproteobacteria</taxon>
        <taxon>Candidatus Accumulibacter</taxon>
    </lineage>
</organism>
<dbReference type="InterPro" id="IPR043502">
    <property type="entry name" value="DNA/RNA_pol_sf"/>
</dbReference>
<name>A0A084Y2W2_9PROT</name>
<keyword evidence="2" id="KW-0695">RNA-directed DNA polymerase</keyword>
<accession>A0A084Y2W2</accession>
<evidence type="ECO:0000259" key="1">
    <source>
        <dbReference type="PROSITE" id="PS50878"/>
    </source>
</evidence>
<keyword evidence="2" id="KW-0808">Transferase</keyword>
<reference evidence="2 3" key="1">
    <citation type="submission" date="2014-07" db="EMBL/GenBank/DDBJ databases">
        <title>Expanding our view of genomic diversity in Candidatus Accumulibacter clades.</title>
        <authorList>
            <person name="Skennerton C.T."/>
            <person name="Barr J.J."/>
            <person name="Slater F.R."/>
            <person name="Bond P.L."/>
            <person name="Tyson G.W."/>
        </authorList>
    </citation>
    <scope>NUCLEOTIDE SEQUENCE [LARGE SCALE GENOMIC DNA]</scope>
    <source>
        <strain evidence="3">SK-01</strain>
    </source>
</reference>
<dbReference type="AlphaFoldDB" id="A0A084Y2W2"/>
<dbReference type="EMBL" id="JDSS02000018">
    <property type="protein sequence ID" value="KFB69056.1"/>
    <property type="molecule type" value="Genomic_DNA"/>
</dbReference>
<evidence type="ECO:0000313" key="3">
    <source>
        <dbReference type="Proteomes" id="UP000019812"/>
    </source>
</evidence>
<sequence length="107" mass="12380">MPQPNLLRYMDDLVLFTEDRTHLLEARAAVAQWLQDERALRLNPKRLAVEPTRTAAVFVGYRISQAGIAPSRKLRRNLRRRVRLAAARGEESLIRTVRSYRGLLVFP</sequence>
<proteinExistence type="predicted"/>
<comment type="caution">
    <text evidence="2">The sequence shown here is derived from an EMBL/GenBank/DDBJ whole genome shotgun (WGS) entry which is preliminary data.</text>
</comment>
<dbReference type="Proteomes" id="UP000019812">
    <property type="component" value="Unassembled WGS sequence"/>
</dbReference>
<evidence type="ECO:0000313" key="2">
    <source>
        <dbReference type="EMBL" id="KFB69056.1"/>
    </source>
</evidence>
<feature type="domain" description="Reverse transcriptase" evidence="1">
    <location>
        <begin position="1"/>
        <end position="63"/>
    </location>
</feature>
<protein>
    <submittedName>
        <fullName evidence="2">Reverse transcriptase (RNA-dependent DNA polymerase)</fullName>
    </submittedName>
</protein>